<sequence length="116" mass="13798">MPESHRYYYLENKMNAEAYKSWAKSYGPNVYEFICKVIGTFRYEEQSYKSCNGILHMCKNNPKTFSDTAAKICLESHIYTYTDFKKMLTKLINEKKTNRSETLPEHKNIRGKSHYE</sequence>
<dbReference type="RefSeq" id="WP_186999529.1">
    <property type="nucleotide sequence ID" value="NZ_JACRWH010000050.1"/>
</dbReference>
<dbReference type="EMBL" id="JACRWH010000050">
    <property type="protein sequence ID" value="MBC6013004.1"/>
    <property type="molecule type" value="Genomic_DNA"/>
</dbReference>
<proteinExistence type="predicted"/>
<protein>
    <recommendedName>
        <fullName evidence="4">Transposase</fullName>
    </recommendedName>
</protein>
<feature type="region of interest" description="Disordered" evidence="1">
    <location>
        <begin position="97"/>
        <end position="116"/>
    </location>
</feature>
<evidence type="ECO:0000256" key="1">
    <source>
        <dbReference type="SAM" id="MobiDB-lite"/>
    </source>
</evidence>
<evidence type="ECO:0000313" key="2">
    <source>
        <dbReference type="EMBL" id="MBC6013004.1"/>
    </source>
</evidence>
<keyword evidence="3" id="KW-1185">Reference proteome</keyword>
<evidence type="ECO:0000313" key="3">
    <source>
        <dbReference type="Proteomes" id="UP000649075"/>
    </source>
</evidence>
<accession>A0ABR7KJU3</accession>
<name>A0ABR7KJU3_9FIRM</name>
<comment type="caution">
    <text evidence="2">The sequence shown here is derived from an EMBL/GenBank/DDBJ whole genome shotgun (WGS) entry which is preliminary data.</text>
</comment>
<dbReference type="Proteomes" id="UP000649075">
    <property type="component" value="Unassembled WGS sequence"/>
</dbReference>
<reference evidence="2 3" key="1">
    <citation type="submission" date="2020-08" db="EMBL/GenBank/DDBJ databases">
        <authorList>
            <person name="Liu C."/>
            <person name="Sun Q."/>
        </authorList>
    </citation>
    <scope>NUCLEOTIDE SEQUENCE [LARGE SCALE GENOMIC DNA]</scope>
    <source>
        <strain evidence="2 3">L34</strain>
    </source>
</reference>
<evidence type="ECO:0008006" key="4">
    <source>
        <dbReference type="Google" id="ProtNLM"/>
    </source>
</evidence>
<gene>
    <name evidence="2" type="ORF">H8911_09805</name>
</gene>
<organism evidence="2 3">
    <name type="scientific">Holdemanella hominis</name>
    <dbReference type="NCBI Taxonomy" id="2764327"/>
    <lineage>
        <taxon>Bacteria</taxon>
        <taxon>Bacillati</taxon>
        <taxon>Bacillota</taxon>
        <taxon>Erysipelotrichia</taxon>
        <taxon>Erysipelotrichales</taxon>
        <taxon>Erysipelotrichaceae</taxon>
        <taxon>Holdemanella</taxon>
    </lineage>
</organism>